<evidence type="ECO:0000256" key="3">
    <source>
        <dbReference type="ARBA" id="ARBA00023125"/>
    </source>
</evidence>
<dbReference type="Gene3D" id="3.40.190.290">
    <property type="match status" value="1"/>
</dbReference>
<dbReference type="Gene3D" id="1.10.10.10">
    <property type="entry name" value="Winged helix-like DNA-binding domain superfamily/Winged helix DNA-binding domain"/>
    <property type="match status" value="1"/>
</dbReference>
<dbReference type="PROSITE" id="PS50931">
    <property type="entry name" value="HTH_LYSR"/>
    <property type="match status" value="1"/>
</dbReference>
<keyword evidence="2" id="KW-0805">Transcription regulation</keyword>
<dbReference type="GO" id="GO:0000976">
    <property type="term" value="F:transcription cis-regulatory region binding"/>
    <property type="evidence" value="ECO:0007669"/>
    <property type="project" value="TreeGrafter"/>
</dbReference>
<dbReference type="PANTHER" id="PTHR30126">
    <property type="entry name" value="HTH-TYPE TRANSCRIPTIONAL REGULATOR"/>
    <property type="match status" value="1"/>
</dbReference>
<organism evidence="6">
    <name type="scientific">marine sediment metagenome</name>
    <dbReference type="NCBI Taxonomy" id="412755"/>
    <lineage>
        <taxon>unclassified sequences</taxon>
        <taxon>metagenomes</taxon>
        <taxon>ecological metagenomes</taxon>
    </lineage>
</organism>
<dbReference type="PANTHER" id="PTHR30126:SF39">
    <property type="entry name" value="HTH-TYPE TRANSCRIPTIONAL REGULATOR CYSL"/>
    <property type="match status" value="1"/>
</dbReference>
<feature type="domain" description="HTH lysR-type" evidence="5">
    <location>
        <begin position="1"/>
        <end position="58"/>
    </location>
</feature>
<reference evidence="6" key="1">
    <citation type="journal article" date="2015" name="Nature">
        <title>Complex archaea that bridge the gap between prokaryotes and eukaryotes.</title>
        <authorList>
            <person name="Spang A."/>
            <person name="Saw J.H."/>
            <person name="Jorgensen S.L."/>
            <person name="Zaremba-Niedzwiedzka K."/>
            <person name="Martijn J."/>
            <person name="Lind A.E."/>
            <person name="van Eijk R."/>
            <person name="Schleper C."/>
            <person name="Guy L."/>
            <person name="Ettema T.J."/>
        </authorList>
    </citation>
    <scope>NUCLEOTIDE SEQUENCE</scope>
</reference>
<evidence type="ECO:0000313" key="6">
    <source>
        <dbReference type="EMBL" id="KKN51734.1"/>
    </source>
</evidence>
<proteinExistence type="inferred from homology"/>
<evidence type="ECO:0000256" key="2">
    <source>
        <dbReference type="ARBA" id="ARBA00023015"/>
    </source>
</evidence>
<dbReference type="EMBL" id="LAZR01001050">
    <property type="protein sequence ID" value="KKN51734.1"/>
    <property type="molecule type" value="Genomic_DNA"/>
</dbReference>
<dbReference type="InterPro" id="IPR000847">
    <property type="entry name" value="LysR_HTH_N"/>
</dbReference>
<evidence type="ECO:0000259" key="5">
    <source>
        <dbReference type="PROSITE" id="PS50931"/>
    </source>
</evidence>
<comment type="caution">
    <text evidence="6">The sequence shown here is derived from an EMBL/GenBank/DDBJ whole genome shotgun (WGS) entry which is preliminary data.</text>
</comment>
<dbReference type="FunFam" id="1.10.10.10:FF:000001">
    <property type="entry name" value="LysR family transcriptional regulator"/>
    <property type="match status" value="1"/>
</dbReference>
<accession>A0A0F9RA55</accession>
<evidence type="ECO:0000256" key="4">
    <source>
        <dbReference type="ARBA" id="ARBA00023163"/>
    </source>
</evidence>
<evidence type="ECO:0000256" key="1">
    <source>
        <dbReference type="ARBA" id="ARBA00009437"/>
    </source>
</evidence>
<gene>
    <name evidence="6" type="ORF">LCGC14_0619730</name>
</gene>
<dbReference type="PRINTS" id="PR00039">
    <property type="entry name" value="HTHLYSR"/>
</dbReference>
<dbReference type="Pfam" id="PF00126">
    <property type="entry name" value="HTH_1"/>
    <property type="match status" value="1"/>
</dbReference>
<sequence length="287" mass="30732">MTLEQLRIFIAVAERQHMTDAAHALNLTQSAVSAAIAALEERHDVLLFDRIGRGIVLTNLGRDFLPEARAVLARADEAAGCLSASTALAHGKLRLVSSQTVANYWLPPRMQSFHTAFPGIDLSLRILNTHAACQAIVTGEADLGFVEDHVADPQITLIPAATDHLVLVARADQAAHGDDLRTAPWVFREPGSGTRAILEQALKEAGIAVMDLSVVLELPSNEAVRAAVEAGAGIAALSHLVVADALQVGRLARLAFKLPERKFFAVNATQRHVSRATQAFIQHVIAP</sequence>
<name>A0A0F9RA55_9ZZZZ</name>
<dbReference type="InterPro" id="IPR005119">
    <property type="entry name" value="LysR_subst-bd"/>
</dbReference>
<dbReference type="SUPFAM" id="SSF53850">
    <property type="entry name" value="Periplasmic binding protein-like II"/>
    <property type="match status" value="1"/>
</dbReference>
<keyword evidence="3" id="KW-0238">DNA-binding</keyword>
<dbReference type="SUPFAM" id="SSF46785">
    <property type="entry name" value="Winged helix' DNA-binding domain"/>
    <property type="match status" value="1"/>
</dbReference>
<dbReference type="InterPro" id="IPR036390">
    <property type="entry name" value="WH_DNA-bd_sf"/>
</dbReference>
<dbReference type="GO" id="GO:0003700">
    <property type="term" value="F:DNA-binding transcription factor activity"/>
    <property type="evidence" value="ECO:0007669"/>
    <property type="project" value="InterPro"/>
</dbReference>
<keyword evidence="4" id="KW-0804">Transcription</keyword>
<dbReference type="InterPro" id="IPR036388">
    <property type="entry name" value="WH-like_DNA-bd_sf"/>
</dbReference>
<dbReference type="AlphaFoldDB" id="A0A0F9RA55"/>
<comment type="similarity">
    <text evidence="1">Belongs to the LysR transcriptional regulatory family.</text>
</comment>
<protein>
    <recommendedName>
        <fullName evidence="5">HTH lysR-type domain-containing protein</fullName>
    </recommendedName>
</protein>
<dbReference type="Pfam" id="PF03466">
    <property type="entry name" value="LysR_substrate"/>
    <property type="match status" value="1"/>
</dbReference>